<organism evidence="1 2">
    <name type="scientific">Pseudomonas nitroreducens</name>
    <dbReference type="NCBI Taxonomy" id="46680"/>
    <lineage>
        <taxon>Bacteria</taxon>
        <taxon>Pseudomonadati</taxon>
        <taxon>Pseudomonadota</taxon>
        <taxon>Gammaproteobacteria</taxon>
        <taxon>Pseudomonadales</taxon>
        <taxon>Pseudomonadaceae</taxon>
        <taxon>Pseudomonas</taxon>
    </lineage>
</organism>
<evidence type="ECO:0000313" key="1">
    <source>
        <dbReference type="EMBL" id="QIE91480.1"/>
    </source>
</evidence>
<accession>A0A6G6J8T1</accession>
<dbReference type="Proteomes" id="UP000501063">
    <property type="component" value="Plasmid pPniHBP1_1"/>
</dbReference>
<gene>
    <name evidence="1" type="ORF">G5B91_34685</name>
</gene>
<proteinExistence type="predicted"/>
<evidence type="ECO:0000313" key="2">
    <source>
        <dbReference type="Proteomes" id="UP000501063"/>
    </source>
</evidence>
<dbReference type="AlphaFoldDB" id="A0A6G6J8T1"/>
<dbReference type="KEGG" id="pnt:G5B91_34685"/>
<sequence>MRYDDCEALYPLDTRQSEQLLAQVANYDELQLEGPPLHLIETENSGDTFVMLAHHESKILTSALLREDGACSCSIGEYGGVRWRVLGHTNDGLPPIELTHGNCQESIRQIAASLQALLPAAVPSLEHERYTAATADGIEYGFTFRMVQGEDAIFDLVLGVVGEHAQGQIKVDQARYEWAAKTIPAFAPPTP</sequence>
<geneLocation type="plasmid" evidence="2">
    <name>ppnihbp1_1</name>
</geneLocation>
<protein>
    <submittedName>
        <fullName evidence="1">Uncharacterized protein</fullName>
    </submittedName>
</protein>
<dbReference type="EMBL" id="CP049142">
    <property type="protein sequence ID" value="QIE91480.1"/>
    <property type="molecule type" value="Genomic_DNA"/>
</dbReference>
<keyword evidence="1" id="KW-0614">Plasmid</keyword>
<name>A0A6G6J8T1_PSENT</name>
<dbReference type="RefSeq" id="WP_024765039.1">
    <property type="nucleotide sequence ID" value="NZ_CP049142.1"/>
</dbReference>
<reference evidence="1 2" key="1">
    <citation type="submission" date="2020-02" db="EMBL/GenBank/DDBJ databases">
        <title>Integrative conjugative elements (ICEs) and plasmids drive adaptation of Pseudomonas nitroreducens strain HBP1 to wastewater environment.</title>
        <authorList>
            <person name="Sentchilo V."/>
            <person name="Carraro N."/>
            <person name="Bertelli C."/>
            <person name="van der Meer J.R."/>
        </authorList>
    </citation>
    <scope>NUCLEOTIDE SEQUENCE [LARGE SCALE GENOMIC DNA]</scope>
    <source>
        <strain evidence="1 2">HBP1</strain>
        <plasmid evidence="2">ppnihbp1_1</plasmid>
    </source>
</reference>